<feature type="domain" description="Reverse transcriptase" evidence="1">
    <location>
        <begin position="52"/>
        <end position="308"/>
    </location>
</feature>
<dbReference type="AlphaFoldDB" id="A0A4Y2LHV9"/>
<dbReference type="Proteomes" id="UP000499080">
    <property type="component" value="Unassembled WGS sequence"/>
</dbReference>
<proteinExistence type="predicted"/>
<dbReference type="GO" id="GO:0071897">
    <property type="term" value="P:DNA biosynthetic process"/>
    <property type="evidence" value="ECO:0007669"/>
    <property type="project" value="UniProtKB-ARBA"/>
</dbReference>
<dbReference type="EMBL" id="BGPR01005852">
    <property type="protein sequence ID" value="GBN14009.1"/>
    <property type="molecule type" value="Genomic_DNA"/>
</dbReference>
<reference evidence="2 3" key="1">
    <citation type="journal article" date="2019" name="Sci. Rep.">
        <title>Orb-weaving spider Araneus ventricosus genome elucidates the spidroin gene catalogue.</title>
        <authorList>
            <person name="Kono N."/>
            <person name="Nakamura H."/>
            <person name="Ohtoshi R."/>
            <person name="Moran D.A.P."/>
            <person name="Shinohara A."/>
            <person name="Yoshida Y."/>
            <person name="Fujiwara M."/>
            <person name="Mori M."/>
            <person name="Tomita M."/>
            <person name="Arakawa K."/>
        </authorList>
    </citation>
    <scope>NUCLEOTIDE SEQUENCE [LARGE SCALE GENOMIC DNA]</scope>
</reference>
<evidence type="ECO:0000313" key="3">
    <source>
        <dbReference type="Proteomes" id="UP000499080"/>
    </source>
</evidence>
<dbReference type="Pfam" id="PF00078">
    <property type="entry name" value="RVT_1"/>
    <property type="match status" value="1"/>
</dbReference>
<dbReference type="CDD" id="cd01650">
    <property type="entry name" value="RT_nLTR_like"/>
    <property type="match status" value="1"/>
</dbReference>
<dbReference type="Gene3D" id="3.60.10.10">
    <property type="entry name" value="Endonuclease/exonuclease/phosphatase"/>
    <property type="match status" value="1"/>
</dbReference>
<dbReference type="GO" id="GO:0003824">
    <property type="term" value="F:catalytic activity"/>
    <property type="evidence" value="ECO:0007669"/>
    <property type="project" value="InterPro"/>
</dbReference>
<gene>
    <name evidence="2" type="ORF">AVEN_125597_1</name>
</gene>
<dbReference type="InterPro" id="IPR043502">
    <property type="entry name" value="DNA/RNA_pol_sf"/>
</dbReference>
<organism evidence="2 3">
    <name type="scientific">Araneus ventricosus</name>
    <name type="common">Orbweaver spider</name>
    <name type="synonym">Epeira ventricosa</name>
    <dbReference type="NCBI Taxonomy" id="182803"/>
    <lineage>
        <taxon>Eukaryota</taxon>
        <taxon>Metazoa</taxon>
        <taxon>Ecdysozoa</taxon>
        <taxon>Arthropoda</taxon>
        <taxon>Chelicerata</taxon>
        <taxon>Arachnida</taxon>
        <taxon>Araneae</taxon>
        <taxon>Araneomorphae</taxon>
        <taxon>Entelegynae</taxon>
        <taxon>Araneoidea</taxon>
        <taxon>Araneidae</taxon>
        <taxon>Araneus</taxon>
    </lineage>
</organism>
<protein>
    <recommendedName>
        <fullName evidence="1">Reverse transcriptase domain-containing protein</fullName>
    </recommendedName>
</protein>
<evidence type="ECO:0000259" key="1">
    <source>
        <dbReference type="PROSITE" id="PS50878"/>
    </source>
</evidence>
<sequence>MQDTVQDLANLLTKIGPEQALIGADMNAPSTLWGYANNSPRGNNMEDLISGLNLHLLNEKTQSQPSSVGMQRENQSDFESYRPVSLLPTLGKILEKLLLERLNHHLRRNNLQHPNQYGFRTNTSTEEAILDLLDKINSAKNSNQHALMISLDIKGAFDHLQYTSIKNSLDNLKYHSNTLEALIDILSNRKVAINTSQGPATWNQQQGCPQGSCKRPAFWNLVADEVLQQDWPQGVHLQAFPDDFDFLVNAGSKQEVRNLANKALKIFKTWTDKHKLEISLDKTYYLHINKNRSGPIWYSEIKWGQNNIKKNISYKISGSY</sequence>
<dbReference type="InterPro" id="IPR000477">
    <property type="entry name" value="RT_dom"/>
</dbReference>
<accession>A0A4Y2LHV9</accession>
<name>A0A4Y2LHV9_ARAVE</name>
<dbReference type="InterPro" id="IPR036691">
    <property type="entry name" value="Endo/exonu/phosph_ase_sf"/>
</dbReference>
<dbReference type="PANTHER" id="PTHR19446">
    <property type="entry name" value="REVERSE TRANSCRIPTASES"/>
    <property type="match status" value="1"/>
</dbReference>
<dbReference type="Pfam" id="PF14529">
    <property type="entry name" value="Exo_endo_phos_2"/>
    <property type="match status" value="1"/>
</dbReference>
<comment type="caution">
    <text evidence="2">The sequence shown here is derived from an EMBL/GenBank/DDBJ whole genome shotgun (WGS) entry which is preliminary data.</text>
</comment>
<dbReference type="InterPro" id="IPR005135">
    <property type="entry name" value="Endo/exonuclease/phosphatase"/>
</dbReference>
<dbReference type="OrthoDB" id="6437148at2759"/>
<dbReference type="SUPFAM" id="SSF56219">
    <property type="entry name" value="DNase I-like"/>
    <property type="match status" value="1"/>
</dbReference>
<dbReference type="SUPFAM" id="SSF56672">
    <property type="entry name" value="DNA/RNA polymerases"/>
    <property type="match status" value="1"/>
</dbReference>
<evidence type="ECO:0000313" key="2">
    <source>
        <dbReference type="EMBL" id="GBN14009.1"/>
    </source>
</evidence>
<keyword evidence="3" id="KW-1185">Reference proteome</keyword>
<dbReference type="PROSITE" id="PS50878">
    <property type="entry name" value="RT_POL"/>
    <property type="match status" value="1"/>
</dbReference>